<protein>
    <submittedName>
        <fullName evidence="4">Gag-pol polyprotein</fullName>
    </submittedName>
</protein>
<feature type="compositionally biased region" description="Basic residues" evidence="2">
    <location>
        <begin position="611"/>
        <end position="623"/>
    </location>
</feature>
<accession>A0A0J7KLU4</accession>
<dbReference type="PaxDb" id="67767-A0A0J7KLU4"/>
<feature type="compositionally biased region" description="Polar residues" evidence="2">
    <location>
        <begin position="481"/>
        <end position="491"/>
    </location>
</feature>
<evidence type="ECO:0000256" key="1">
    <source>
        <dbReference type="SAM" id="Coils"/>
    </source>
</evidence>
<dbReference type="GO" id="GO:0003824">
    <property type="term" value="F:catalytic activity"/>
    <property type="evidence" value="ECO:0007669"/>
    <property type="project" value="InterPro"/>
</dbReference>
<dbReference type="Proteomes" id="UP000036403">
    <property type="component" value="Unassembled WGS sequence"/>
</dbReference>
<feature type="region of interest" description="Disordered" evidence="2">
    <location>
        <begin position="478"/>
        <end position="517"/>
    </location>
</feature>
<sequence length="958" mass="106478">MICHNLSYVYLFDVTVHQMAYRLGQIRMKSALVIFRIKVLAAKAVWQENQISELRLEVRILKSLLGNHPISLSNVSIMASGGLSVNLVSPGRIGRSPSVLRSDNDITLPDSSLSMMDLSFTLPEGRHSECIGESSLVKEMLKVEDSIIRKSAEISSKNASLLELDAAAESALANIALFDPRDNRQEIDRVGRARRRGEANHAQYRRRNAKRKARKVSPDAPSEEEPGLGSSTQSVPRVVLRKLRSRKRKPKEVADVPIEEVSSAQMSTDSDWGSENRELIEGDSDLEITGNGSDSEVGRKKKIAQGSSKGRKKGGAQRRSLTSSEEDEDSHFAPEELRAMGATAAGSLALECLDDVEGERKNSPNINGQAEASGDPALLRLKNRELTEKVQQLRLNEVVVKRELEDMRSLVDTLRKEIADLKDRVNEAEEDRRKSRESQRIMLWRHKKERGETVCESPTVLMDDPPVQQVASVNRKVDIPSGSQAVGTIETSRPSSSSPSVLPAHKGKGLSAENKARDINNQIRNLVRQRAELKRQAVEDSGTGSDRQRLVPPRSEGKGKVRPDKNIPEPKESIVNKWTEVRRRDSVKPRMDQRLQERGPRDNEGLPKANTSRRPRNTIRKPPKTSAVMITGQGEEFSYADALKKARESISLKDLHIERTKVRRAANGGMLIEVIGPDSARKALELKEKLSIVLKNEAQITRPVVRGEIRLIGLDASTTPVEVKDVIIGCSGCLDEDIRVGVIRPMANGLFTVWVQCPLSAAVKVANLGKVRIGWTSARVDLLEVRPTQCFRCWQFGHLRHSCQSKDDYSGLCFSMGLRDFNSILDDLSLALSNRVDKLIIGGDFNAKACLWGASHTDGRGRLTSIWAAERDLRVANVGNRPTCIRAQGSSIVDLTWVSSDILPFIRNWQVEEETESLSDHLYISCFERLPVPSNLGPTNVPEMEHEKVRQGLVQSCP</sequence>
<dbReference type="Gene3D" id="3.60.10.10">
    <property type="entry name" value="Endonuclease/exonuclease/phosphatase"/>
    <property type="match status" value="1"/>
</dbReference>
<feature type="domain" description="Endonuclease/exonuclease/phosphatase" evidence="3">
    <location>
        <begin position="821"/>
        <end position="924"/>
    </location>
</feature>
<dbReference type="AlphaFoldDB" id="A0A0J7KLU4"/>
<evidence type="ECO:0000256" key="2">
    <source>
        <dbReference type="SAM" id="MobiDB-lite"/>
    </source>
</evidence>
<reference evidence="4 5" key="1">
    <citation type="submission" date="2015-04" db="EMBL/GenBank/DDBJ databases">
        <title>Lasius niger genome sequencing.</title>
        <authorList>
            <person name="Konorov E.A."/>
            <person name="Nikitin M.A."/>
            <person name="Kirill M.V."/>
            <person name="Chang P."/>
        </authorList>
    </citation>
    <scope>NUCLEOTIDE SEQUENCE [LARGE SCALE GENOMIC DNA]</scope>
    <source>
        <tissue evidence="4">Whole</tissue>
    </source>
</reference>
<evidence type="ECO:0000313" key="5">
    <source>
        <dbReference type="Proteomes" id="UP000036403"/>
    </source>
</evidence>
<feature type="region of interest" description="Disordered" evidence="2">
    <location>
        <begin position="534"/>
        <end position="623"/>
    </location>
</feature>
<dbReference type="InterPro" id="IPR036691">
    <property type="entry name" value="Endo/exonu/phosph_ase_sf"/>
</dbReference>
<feature type="compositionally biased region" description="Basic residues" evidence="2">
    <location>
        <begin position="203"/>
        <end position="215"/>
    </location>
</feature>
<organism evidence="4 5">
    <name type="scientific">Lasius niger</name>
    <name type="common">Black garden ant</name>
    <dbReference type="NCBI Taxonomy" id="67767"/>
    <lineage>
        <taxon>Eukaryota</taxon>
        <taxon>Metazoa</taxon>
        <taxon>Ecdysozoa</taxon>
        <taxon>Arthropoda</taxon>
        <taxon>Hexapoda</taxon>
        <taxon>Insecta</taxon>
        <taxon>Pterygota</taxon>
        <taxon>Neoptera</taxon>
        <taxon>Endopterygota</taxon>
        <taxon>Hymenoptera</taxon>
        <taxon>Apocrita</taxon>
        <taxon>Aculeata</taxon>
        <taxon>Formicoidea</taxon>
        <taxon>Formicidae</taxon>
        <taxon>Formicinae</taxon>
        <taxon>Lasius</taxon>
        <taxon>Lasius</taxon>
    </lineage>
</organism>
<dbReference type="OrthoDB" id="7554612at2759"/>
<keyword evidence="5" id="KW-1185">Reference proteome</keyword>
<feature type="compositionally biased region" description="Basic and acidic residues" evidence="2">
    <location>
        <begin position="555"/>
        <end position="605"/>
    </location>
</feature>
<keyword evidence="1" id="KW-0175">Coiled coil</keyword>
<gene>
    <name evidence="4" type="ORF">RF55_8957</name>
</gene>
<dbReference type="Pfam" id="PF14529">
    <property type="entry name" value="Exo_endo_phos_2"/>
    <property type="match status" value="1"/>
</dbReference>
<name>A0A0J7KLU4_LASNI</name>
<dbReference type="EMBL" id="LBMM01005783">
    <property type="protein sequence ID" value="KMQ91209.1"/>
    <property type="molecule type" value="Genomic_DNA"/>
</dbReference>
<feature type="compositionally biased region" description="Basic residues" evidence="2">
    <location>
        <begin position="299"/>
        <end position="316"/>
    </location>
</feature>
<feature type="region of interest" description="Disordered" evidence="2">
    <location>
        <begin position="188"/>
        <end position="332"/>
    </location>
</feature>
<dbReference type="SUPFAM" id="SSF56219">
    <property type="entry name" value="DNase I-like"/>
    <property type="match status" value="1"/>
</dbReference>
<evidence type="ECO:0000259" key="3">
    <source>
        <dbReference type="Pfam" id="PF14529"/>
    </source>
</evidence>
<feature type="compositionally biased region" description="Basic residues" evidence="2">
    <location>
        <begin position="239"/>
        <end position="250"/>
    </location>
</feature>
<evidence type="ECO:0000313" key="4">
    <source>
        <dbReference type="EMBL" id="KMQ91209.1"/>
    </source>
</evidence>
<dbReference type="InterPro" id="IPR005135">
    <property type="entry name" value="Endo/exonuclease/phosphatase"/>
</dbReference>
<comment type="caution">
    <text evidence="4">The sequence shown here is derived from an EMBL/GenBank/DDBJ whole genome shotgun (WGS) entry which is preliminary data.</text>
</comment>
<feature type="compositionally biased region" description="Polar residues" evidence="2">
    <location>
        <begin position="262"/>
        <end position="273"/>
    </location>
</feature>
<feature type="coiled-coil region" evidence="1">
    <location>
        <begin position="383"/>
        <end position="438"/>
    </location>
</feature>
<feature type="compositionally biased region" description="Basic and acidic residues" evidence="2">
    <location>
        <begin position="188"/>
        <end position="199"/>
    </location>
</feature>
<proteinExistence type="predicted"/>